<dbReference type="AlphaFoldDB" id="A0A6J1SQS6"/>
<evidence type="ECO:0000313" key="3">
    <source>
        <dbReference type="Proteomes" id="UP000504606"/>
    </source>
</evidence>
<dbReference type="RefSeq" id="XP_026280866.1">
    <property type="nucleotide sequence ID" value="XM_026425081.2"/>
</dbReference>
<accession>A0A6J1SQS6</accession>
<sequence>MLLRAATSEGGQRVLCVAAVFVLMTLPPGLEGCCCRDPHRRGSDSSDHHDSSAASSEEDALASEDARIQRCVRTAAPGVLAAGGYENLAKVDACAARGTDALAGGAAPPAAADAVAACIDGQGLPPSVAPVAADFVDCVRRALT</sequence>
<evidence type="ECO:0000256" key="2">
    <source>
        <dbReference type="SAM" id="SignalP"/>
    </source>
</evidence>
<dbReference type="GeneID" id="113208188"/>
<evidence type="ECO:0000313" key="4">
    <source>
        <dbReference type="RefSeq" id="XP_026280866.1"/>
    </source>
</evidence>
<feature type="signal peptide" evidence="2">
    <location>
        <begin position="1"/>
        <end position="32"/>
    </location>
</feature>
<feature type="compositionally biased region" description="Basic and acidic residues" evidence="1">
    <location>
        <begin position="41"/>
        <end position="51"/>
    </location>
</feature>
<reference evidence="4" key="1">
    <citation type="submission" date="2025-08" db="UniProtKB">
        <authorList>
            <consortium name="RefSeq"/>
        </authorList>
    </citation>
    <scope>IDENTIFICATION</scope>
    <source>
        <tissue evidence="4">Whole organism</tissue>
    </source>
</reference>
<keyword evidence="2" id="KW-0732">Signal</keyword>
<dbReference type="KEGG" id="foc:113208188"/>
<gene>
    <name evidence="4" type="primary">LOC113208188</name>
</gene>
<protein>
    <submittedName>
        <fullName evidence="4">Uncharacterized protein LOC113208188</fullName>
    </submittedName>
</protein>
<proteinExistence type="predicted"/>
<dbReference type="Proteomes" id="UP000504606">
    <property type="component" value="Unplaced"/>
</dbReference>
<keyword evidence="3" id="KW-1185">Reference proteome</keyword>
<feature type="chain" id="PRO_5026865580" evidence="2">
    <location>
        <begin position="33"/>
        <end position="144"/>
    </location>
</feature>
<organism evidence="3 4">
    <name type="scientific">Frankliniella occidentalis</name>
    <name type="common">Western flower thrips</name>
    <name type="synonym">Euthrips occidentalis</name>
    <dbReference type="NCBI Taxonomy" id="133901"/>
    <lineage>
        <taxon>Eukaryota</taxon>
        <taxon>Metazoa</taxon>
        <taxon>Ecdysozoa</taxon>
        <taxon>Arthropoda</taxon>
        <taxon>Hexapoda</taxon>
        <taxon>Insecta</taxon>
        <taxon>Pterygota</taxon>
        <taxon>Neoptera</taxon>
        <taxon>Paraneoptera</taxon>
        <taxon>Thysanoptera</taxon>
        <taxon>Terebrantia</taxon>
        <taxon>Thripoidea</taxon>
        <taxon>Thripidae</taxon>
        <taxon>Frankliniella</taxon>
    </lineage>
</organism>
<name>A0A6J1SQS6_FRAOC</name>
<feature type="region of interest" description="Disordered" evidence="1">
    <location>
        <begin position="41"/>
        <end position="61"/>
    </location>
</feature>
<evidence type="ECO:0000256" key="1">
    <source>
        <dbReference type="SAM" id="MobiDB-lite"/>
    </source>
</evidence>